<evidence type="ECO:0000313" key="5">
    <source>
        <dbReference type="Proteomes" id="UP000620124"/>
    </source>
</evidence>
<evidence type="ECO:0000313" key="4">
    <source>
        <dbReference type="EMBL" id="KAF7368845.1"/>
    </source>
</evidence>
<feature type="chain" id="PRO_5034023631" evidence="3">
    <location>
        <begin position="18"/>
        <end position="299"/>
    </location>
</feature>
<evidence type="ECO:0000256" key="3">
    <source>
        <dbReference type="SAM" id="SignalP"/>
    </source>
</evidence>
<feature type="signal peptide" evidence="3">
    <location>
        <begin position="1"/>
        <end position="17"/>
    </location>
</feature>
<keyword evidence="5" id="KW-1185">Reference proteome</keyword>
<feature type="compositionally biased region" description="Polar residues" evidence="1">
    <location>
        <begin position="183"/>
        <end position="194"/>
    </location>
</feature>
<keyword evidence="2" id="KW-1133">Transmembrane helix</keyword>
<dbReference type="Proteomes" id="UP000620124">
    <property type="component" value="Unassembled WGS sequence"/>
</dbReference>
<feature type="region of interest" description="Disordered" evidence="1">
    <location>
        <begin position="153"/>
        <end position="194"/>
    </location>
</feature>
<dbReference type="OrthoDB" id="2526171at2759"/>
<accession>A0A8H7DBZ8</accession>
<evidence type="ECO:0000256" key="1">
    <source>
        <dbReference type="SAM" id="MobiDB-lite"/>
    </source>
</evidence>
<keyword evidence="3" id="KW-0732">Signal</keyword>
<dbReference type="EMBL" id="JACAZI010000002">
    <property type="protein sequence ID" value="KAF7368845.1"/>
    <property type="molecule type" value="Genomic_DNA"/>
</dbReference>
<feature type="compositionally biased region" description="Low complexity" evidence="1">
    <location>
        <begin position="170"/>
        <end position="181"/>
    </location>
</feature>
<dbReference type="AlphaFoldDB" id="A0A8H7DBZ8"/>
<keyword evidence="2" id="KW-0472">Membrane</keyword>
<sequence>MFFVLFFTVTLAGVVASQPSTNSICRSTWSFNSLGQSPCLVSAYLGSGCNSGTFFVPTLLNNLSVYVDPSASEAKNNSCGCSSVFYSLLGACAERQSADIPTWSDFSGNCKPLYLQKFVGDIPPGTAVPHWAYQDVTVENRFNSTLAQLQLSGPESTAGAQPSQTPVLPSSSAASESAANAQPIGTGSPLSTSAPKKLDVKSIVGGVVGGVALSLLVFMAAIWLIRRRRKGFVAPTLDPLLIPSGYTSTGEIISVSVPQRPKIHKTPQTSSVSETRGHTAQILHSRSTVEDQPPEYTEI</sequence>
<protein>
    <submittedName>
        <fullName evidence="4">Uncharacterized protein</fullName>
    </submittedName>
</protein>
<keyword evidence="2" id="KW-0812">Transmembrane</keyword>
<organism evidence="4 5">
    <name type="scientific">Mycena venus</name>
    <dbReference type="NCBI Taxonomy" id="2733690"/>
    <lineage>
        <taxon>Eukaryota</taxon>
        <taxon>Fungi</taxon>
        <taxon>Dikarya</taxon>
        <taxon>Basidiomycota</taxon>
        <taxon>Agaricomycotina</taxon>
        <taxon>Agaricomycetes</taxon>
        <taxon>Agaricomycetidae</taxon>
        <taxon>Agaricales</taxon>
        <taxon>Marasmiineae</taxon>
        <taxon>Mycenaceae</taxon>
        <taxon>Mycena</taxon>
    </lineage>
</organism>
<evidence type="ECO:0000256" key="2">
    <source>
        <dbReference type="SAM" id="Phobius"/>
    </source>
</evidence>
<feature type="transmembrane region" description="Helical" evidence="2">
    <location>
        <begin position="203"/>
        <end position="225"/>
    </location>
</feature>
<reference evidence="4" key="1">
    <citation type="submission" date="2020-05" db="EMBL/GenBank/DDBJ databases">
        <title>Mycena genomes resolve the evolution of fungal bioluminescence.</title>
        <authorList>
            <person name="Tsai I.J."/>
        </authorList>
    </citation>
    <scope>NUCLEOTIDE SEQUENCE</scope>
    <source>
        <strain evidence="4">CCC161011</strain>
    </source>
</reference>
<feature type="compositionally biased region" description="Polar residues" evidence="1">
    <location>
        <begin position="153"/>
        <end position="169"/>
    </location>
</feature>
<proteinExistence type="predicted"/>
<feature type="region of interest" description="Disordered" evidence="1">
    <location>
        <begin position="258"/>
        <end position="299"/>
    </location>
</feature>
<name>A0A8H7DBZ8_9AGAR</name>
<comment type="caution">
    <text evidence="4">The sequence shown here is derived from an EMBL/GenBank/DDBJ whole genome shotgun (WGS) entry which is preliminary data.</text>
</comment>
<gene>
    <name evidence="4" type="ORF">MVEN_00209900</name>
</gene>